<evidence type="ECO:0000313" key="1">
    <source>
        <dbReference type="EMBL" id="ARN21738.1"/>
    </source>
</evidence>
<dbReference type="STRING" id="946333.A4W93_18580"/>
<sequence>MPVRCPPFLHCLLALAAATLTLPASAQTRGWLRYTDGNAVSGELVEPGRFRSDRFGELNFLPAEARFEADATPPVATATAEVPPSPVPIASGWAPSLWSVRLSGYWEDDDGSTTSDAAIDFEATWRRSAGELDLAINTDFKVVDGDVDNNEQTARGRWFHDLSPRWFAVGLAKARRSRMTIDPLPALDTLLLQGSLGLGARKEWSLRSRSRVALGHDWITVDFLKYDLRVRTHATSFFLENNLQLSPRVRFNNTFYGYLWEDGSWGTDSDAEMLYAINETLSVGLRHEYRHNTVDLDLGSYHKLSLTTRLSF</sequence>
<gene>
    <name evidence="1" type="ORF">A4W93_18580</name>
</gene>
<dbReference type="AlphaFoldDB" id="A0A1W6LC49"/>
<dbReference type="KEGG" id="rgu:A4W93_18580"/>
<dbReference type="InterPro" id="IPR007433">
    <property type="entry name" value="DUF481"/>
</dbReference>
<dbReference type="Proteomes" id="UP000193427">
    <property type="component" value="Chromosome"/>
</dbReference>
<organism evidence="1 2">
    <name type="scientific">Piscinibacter gummiphilus</name>
    <dbReference type="NCBI Taxonomy" id="946333"/>
    <lineage>
        <taxon>Bacteria</taxon>
        <taxon>Pseudomonadati</taxon>
        <taxon>Pseudomonadota</taxon>
        <taxon>Betaproteobacteria</taxon>
        <taxon>Burkholderiales</taxon>
        <taxon>Sphaerotilaceae</taxon>
        <taxon>Piscinibacter</taxon>
    </lineage>
</organism>
<proteinExistence type="predicted"/>
<accession>A0A1W6LC49</accession>
<evidence type="ECO:0000313" key="2">
    <source>
        <dbReference type="Proteomes" id="UP000193427"/>
    </source>
</evidence>
<dbReference type="RefSeq" id="WP_099959933.1">
    <property type="nucleotide sequence ID" value="NZ_BSPR01000011.1"/>
</dbReference>
<name>A0A1W6LC49_9BURK</name>
<reference evidence="1 2" key="1">
    <citation type="submission" date="2016-04" db="EMBL/GenBank/DDBJ databases">
        <title>Complete genome sequence of natural rubber-degrading, novel Gram-negative bacterium, Rhizobacter gummiphilus strain NS21.</title>
        <authorList>
            <person name="Tabata M."/>
            <person name="Kasai D."/>
            <person name="Fukuda M."/>
        </authorList>
    </citation>
    <scope>NUCLEOTIDE SEQUENCE [LARGE SCALE GENOMIC DNA]</scope>
    <source>
        <strain evidence="1 2">NS21</strain>
    </source>
</reference>
<dbReference type="EMBL" id="CP015118">
    <property type="protein sequence ID" value="ARN21738.1"/>
    <property type="molecule type" value="Genomic_DNA"/>
</dbReference>
<keyword evidence="2" id="KW-1185">Reference proteome</keyword>
<dbReference type="Pfam" id="PF04338">
    <property type="entry name" value="DUF481"/>
    <property type="match status" value="1"/>
</dbReference>
<protein>
    <submittedName>
        <fullName evidence="1">Uncharacterized protein</fullName>
    </submittedName>
</protein>